<accession>A0A5C6VYW6</accession>
<dbReference type="OrthoDB" id="2986513at2"/>
<dbReference type="NCBIfam" id="TIGR02834">
    <property type="entry name" value="spo_ytxC"/>
    <property type="match status" value="1"/>
</dbReference>
<protein>
    <submittedName>
        <fullName evidence="1">Putative sporulation protein YtxC</fullName>
    </submittedName>
</protein>
<gene>
    <name evidence="1" type="primary">ytxC</name>
    <name evidence="1" type="ORF">FS935_14025</name>
</gene>
<organism evidence="1 2">
    <name type="scientific">Metabacillus litoralis</name>
    <dbReference type="NCBI Taxonomy" id="152268"/>
    <lineage>
        <taxon>Bacteria</taxon>
        <taxon>Bacillati</taxon>
        <taxon>Bacillota</taxon>
        <taxon>Bacilli</taxon>
        <taxon>Bacillales</taxon>
        <taxon>Bacillaceae</taxon>
        <taxon>Metabacillus</taxon>
    </lineage>
</organism>
<dbReference type="InterPro" id="IPR014199">
    <property type="entry name" value="Spore_YtxC"/>
</dbReference>
<evidence type="ECO:0000313" key="2">
    <source>
        <dbReference type="Proteomes" id="UP000321363"/>
    </source>
</evidence>
<dbReference type="AlphaFoldDB" id="A0A5C6VYW6"/>
<evidence type="ECO:0000313" key="1">
    <source>
        <dbReference type="EMBL" id="TXC90174.1"/>
    </source>
</evidence>
<proteinExistence type="predicted"/>
<sequence>MLEILFSSPKEARTIYAIFRSIRKEFLSELQLINDELIKISPKSWDVSLEQIVIPGFIQFILEYKEHQFMLSILKEEYYFVEEIEQQQILQIANSIIDGERTDIPRIQGLCPRDEVLKETLGMFLKPELNFSFASFQKFRLHQYIARLREYVEVAIEEYKLEQEYQSFIQSLRDYQCEQKSKLERISIVHKEGYVVYDDNKQHLSDDQLTAYVDQGFIYQHPMYIDSNLLAPLVSIAPKEIFVYTNDSIDGMIQTIQNIFQEKVRIHSLAEFT</sequence>
<dbReference type="Proteomes" id="UP000321363">
    <property type="component" value="Unassembled WGS sequence"/>
</dbReference>
<dbReference type="RefSeq" id="WP_146949274.1">
    <property type="nucleotide sequence ID" value="NZ_VOQF01000007.1"/>
</dbReference>
<dbReference type="Pfam" id="PF08812">
    <property type="entry name" value="YtxC"/>
    <property type="match status" value="1"/>
</dbReference>
<comment type="caution">
    <text evidence="1">The sequence shown here is derived from an EMBL/GenBank/DDBJ whole genome shotgun (WGS) entry which is preliminary data.</text>
</comment>
<name>A0A5C6VYW6_9BACI</name>
<dbReference type="EMBL" id="VOQF01000007">
    <property type="protein sequence ID" value="TXC90174.1"/>
    <property type="molecule type" value="Genomic_DNA"/>
</dbReference>
<keyword evidence="2" id="KW-1185">Reference proteome</keyword>
<reference evidence="1 2" key="1">
    <citation type="journal article" date="2005" name="Int. J. Syst. Evol. Microbiol.">
        <title>Bacillus litoralis sp. nov., isolated from a tidal flat of the Yellow Sea in Korea.</title>
        <authorList>
            <person name="Yoon J.H."/>
            <person name="Oh T.K."/>
        </authorList>
    </citation>
    <scope>NUCLEOTIDE SEQUENCE [LARGE SCALE GENOMIC DNA]</scope>
    <source>
        <strain evidence="1 2">SW-211</strain>
    </source>
</reference>